<evidence type="ECO:0000313" key="7">
    <source>
        <dbReference type="EMBL" id="KPA45781.1"/>
    </source>
</evidence>
<dbReference type="Pfam" id="PF01544">
    <property type="entry name" value="CorA"/>
    <property type="match status" value="1"/>
</dbReference>
<gene>
    <name evidence="7" type="ORF">FLAG1_01304</name>
</gene>
<keyword evidence="2 6" id="KW-0812">Transmembrane</keyword>
<dbReference type="InterPro" id="IPR045863">
    <property type="entry name" value="CorA_TM1_TM2"/>
</dbReference>
<dbReference type="Proteomes" id="UP000037904">
    <property type="component" value="Unassembled WGS sequence"/>
</dbReference>
<dbReference type="GO" id="GO:0016020">
    <property type="term" value="C:membrane"/>
    <property type="evidence" value="ECO:0007669"/>
    <property type="project" value="UniProtKB-SubCell"/>
</dbReference>
<keyword evidence="3 6" id="KW-1133">Transmembrane helix</keyword>
<feature type="transmembrane region" description="Helical" evidence="6">
    <location>
        <begin position="493"/>
        <end position="516"/>
    </location>
</feature>
<evidence type="ECO:0000256" key="4">
    <source>
        <dbReference type="ARBA" id="ARBA00023136"/>
    </source>
</evidence>
<comment type="caution">
    <text evidence="7">The sequence shown here is derived from an EMBL/GenBank/DDBJ whole genome shotgun (WGS) entry which is preliminary data.</text>
</comment>
<feature type="region of interest" description="Disordered" evidence="5">
    <location>
        <begin position="1"/>
        <end position="24"/>
    </location>
</feature>
<dbReference type="GO" id="GO:0046873">
    <property type="term" value="F:metal ion transmembrane transporter activity"/>
    <property type="evidence" value="ECO:0007669"/>
    <property type="project" value="InterPro"/>
</dbReference>
<evidence type="ECO:0000313" key="8">
    <source>
        <dbReference type="Proteomes" id="UP000037904"/>
    </source>
</evidence>
<evidence type="ECO:0000256" key="2">
    <source>
        <dbReference type="ARBA" id="ARBA00022692"/>
    </source>
</evidence>
<evidence type="ECO:0000256" key="6">
    <source>
        <dbReference type="SAM" id="Phobius"/>
    </source>
</evidence>
<dbReference type="AlphaFoldDB" id="A0A0N0V8D8"/>
<keyword evidence="8" id="KW-1185">Reference proteome</keyword>
<dbReference type="InterPro" id="IPR002523">
    <property type="entry name" value="MgTranspt_CorA/ZnTranspt_ZntB"/>
</dbReference>
<evidence type="ECO:0000256" key="3">
    <source>
        <dbReference type="ARBA" id="ARBA00022989"/>
    </source>
</evidence>
<sequence>MASIREAPNPRTSPRTTEDDGSWLSSEGPYLNLIKKSCARQPNLELPDGRNRAVLLCDRQNIRASLFELETNGRISPPTEFPTFVNFQDHFKHPRPNGRRRIYLVEGLNPQVVALLGEKVDIDPVFFVTHERTSTYLRWPYEPNLAPCLPSLIDGSQSFTANYYDIRALSEQLGTFSVACAESGRDALRTKLGKEWEPTAILHRKCSFWKTTFTNENDWTGKSRGFLSFHELTSQALILCDPPFRQAHIWQKPLFNQEPWSLKTIHFSAPPFQGGYADFIPHPWTINRASGPPRDSLYDDMIHYLTEYHNDISIKLSGLDFTVFAKKIIASHFMLLIEYHEALLSTMAFPLQRKDNFANIETTSLESSWSNIQQLCSRIDRYIKDVSHIMLQLHISFDNPCVPSTDTDPYTKWTQSESDFQYIYMKLQSLRERSEFLSSSLTGVTGINGATRSIREAKTIKTFTIVALIFIPLSFSTSLFSMSDHYLPGEKNFGVFFAVALPLVVFIFVAILLFDLGYNENSSWRLETFTTRVWRSWL</sequence>
<dbReference type="Gene3D" id="1.20.58.340">
    <property type="entry name" value="Magnesium transport protein CorA, transmembrane region"/>
    <property type="match status" value="1"/>
</dbReference>
<accession>A0A0N0V8D8</accession>
<organism evidence="7 8">
    <name type="scientific">Fusarium langsethiae</name>
    <dbReference type="NCBI Taxonomy" id="179993"/>
    <lineage>
        <taxon>Eukaryota</taxon>
        <taxon>Fungi</taxon>
        <taxon>Dikarya</taxon>
        <taxon>Ascomycota</taxon>
        <taxon>Pezizomycotina</taxon>
        <taxon>Sordariomycetes</taxon>
        <taxon>Hypocreomycetidae</taxon>
        <taxon>Hypocreales</taxon>
        <taxon>Nectriaceae</taxon>
        <taxon>Fusarium</taxon>
    </lineage>
</organism>
<proteinExistence type="predicted"/>
<evidence type="ECO:0000256" key="1">
    <source>
        <dbReference type="ARBA" id="ARBA00004141"/>
    </source>
</evidence>
<dbReference type="EMBL" id="JXCE01000010">
    <property type="protein sequence ID" value="KPA45781.1"/>
    <property type="molecule type" value="Genomic_DNA"/>
</dbReference>
<protein>
    <submittedName>
        <fullName evidence="7">Uncharacterized protein</fullName>
    </submittedName>
</protein>
<comment type="subcellular location">
    <subcellularLocation>
        <location evidence="1">Membrane</location>
        <topology evidence="1">Multi-pass membrane protein</topology>
    </subcellularLocation>
</comment>
<keyword evidence="4 6" id="KW-0472">Membrane</keyword>
<dbReference type="SUPFAM" id="SSF144083">
    <property type="entry name" value="Magnesium transport protein CorA, transmembrane region"/>
    <property type="match status" value="1"/>
</dbReference>
<feature type="transmembrane region" description="Helical" evidence="6">
    <location>
        <begin position="462"/>
        <end position="481"/>
    </location>
</feature>
<reference evidence="7 8" key="1">
    <citation type="submission" date="2015-04" db="EMBL/GenBank/DDBJ databases">
        <title>The draft genome sequence of Fusarium langsethiae, a T-2/HT-2 mycotoxin producer.</title>
        <authorList>
            <person name="Lysoe E."/>
            <person name="Divon H.H."/>
            <person name="Terzi V."/>
            <person name="Orru L."/>
            <person name="Lamontanara A."/>
            <person name="Kolseth A.-K."/>
            <person name="Frandsen R.J."/>
            <person name="Nielsen K."/>
            <person name="Thrane U."/>
        </authorList>
    </citation>
    <scope>NUCLEOTIDE SEQUENCE [LARGE SCALE GENOMIC DNA]</scope>
    <source>
        <strain evidence="7 8">Fl201059</strain>
    </source>
</reference>
<dbReference type="OrthoDB" id="3231000at2759"/>
<evidence type="ECO:0000256" key="5">
    <source>
        <dbReference type="SAM" id="MobiDB-lite"/>
    </source>
</evidence>
<name>A0A0N0V8D8_FUSLA</name>